<dbReference type="Proteomes" id="UP001417504">
    <property type="component" value="Unassembled WGS sequence"/>
</dbReference>
<gene>
    <name evidence="2" type="ORF">Sjap_018282</name>
</gene>
<proteinExistence type="predicted"/>
<reference evidence="2 3" key="1">
    <citation type="submission" date="2024-01" db="EMBL/GenBank/DDBJ databases">
        <title>Genome assemblies of Stephania.</title>
        <authorList>
            <person name="Yang L."/>
        </authorList>
    </citation>
    <scope>NUCLEOTIDE SEQUENCE [LARGE SCALE GENOMIC DNA]</scope>
    <source>
        <strain evidence="2">QJT</strain>
        <tissue evidence="2">Leaf</tissue>
    </source>
</reference>
<keyword evidence="1" id="KW-1133">Transmembrane helix</keyword>
<dbReference type="EMBL" id="JBBNAE010000007">
    <property type="protein sequence ID" value="KAK9110222.1"/>
    <property type="molecule type" value="Genomic_DNA"/>
</dbReference>
<organism evidence="2 3">
    <name type="scientific">Stephania japonica</name>
    <dbReference type="NCBI Taxonomy" id="461633"/>
    <lineage>
        <taxon>Eukaryota</taxon>
        <taxon>Viridiplantae</taxon>
        <taxon>Streptophyta</taxon>
        <taxon>Embryophyta</taxon>
        <taxon>Tracheophyta</taxon>
        <taxon>Spermatophyta</taxon>
        <taxon>Magnoliopsida</taxon>
        <taxon>Ranunculales</taxon>
        <taxon>Menispermaceae</taxon>
        <taxon>Menispermoideae</taxon>
        <taxon>Cissampelideae</taxon>
        <taxon>Stephania</taxon>
    </lineage>
</organism>
<evidence type="ECO:0000256" key="1">
    <source>
        <dbReference type="SAM" id="Phobius"/>
    </source>
</evidence>
<sequence>MATEDSASFSLLFPPSSLFLHSSSYPLISLSCSSSLSVIFFFHHFPFFLFFRCFLERR</sequence>
<feature type="transmembrane region" description="Helical" evidence="1">
    <location>
        <begin position="27"/>
        <end position="51"/>
    </location>
</feature>
<keyword evidence="3" id="KW-1185">Reference proteome</keyword>
<keyword evidence="1" id="KW-0812">Transmembrane</keyword>
<comment type="caution">
    <text evidence="2">The sequence shown here is derived from an EMBL/GenBank/DDBJ whole genome shotgun (WGS) entry which is preliminary data.</text>
</comment>
<evidence type="ECO:0000313" key="2">
    <source>
        <dbReference type="EMBL" id="KAK9110222.1"/>
    </source>
</evidence>
<dbReference type="AlphaFoldDB" id="A0AAP0I7P8"/>
<protein>
    <submittedName>
        <fullName evidence="2">Uncharacterized protein</fullName>
    </submittedName>
</protein>
<evidence type="ECO:0000313" key="3">
    <source>
        <dbReference type="Proteomes" id="UP001417504"/>
    </source>
</evidence>
<name>A0AAP0I7P8_9MAGN</name>
<accession>A0AAP0I7P8</accession>
<keyword evidence="1" id="KW-0472">Membrane</keyword>